<proteinExistence type="predicted"/>
<sequence>MCGSQDSDSKHLMIRKSIPRSCAQKTSMLGHLWNFVEFKKQK</sequence>
<dbReference type="AlphaFoldDB" id="A0A9W4UJ71"/>
<gene>
    <name evidence="1" type="ORF">PDIGIT_LOCUS8342</name>
</gene>
<evidence type="ECO:0000313" key="2">
    <source>
        <dbReference type="Proteomes" id="UP001152607"/>
    </source>
</evidence>
<dbReference type="EMBL" id="CAOQHR010000005">
    <property type="protein sequence ID" value="CAI6335263.1"/>
    <property type="molecule type" value="Genomic_DNA"/>
</dbReference>
<dbReference type="Proteomes" id="UP001152607">
    <property type="component" value="Unassembled WGS sequence"/>
</dbReference>
<evidence type="ECO:0000313" key="1">
    <source>
        <dbReference type="EMBL" id="CAI6335263.1"/>
    </source>
</evidence>
<name>A0A9W4UJ71_9PLEO</name>
<comment type="caution">
    <text evidence="1">The sequence shown here is derived from an EMBL/GenBank/DDBJ whole genome shotgun (WGS) entry which is preliminary data.</text>
</comment>
<accession>A0A9W4UJ71</accession>
<protein>
    <submittedName>
        <fullName evidence="1">Uncharacterized protein</fullName>
    </submittedName>
</protein>
<reference evidence="1" key="1">
    <citation type="submission" date="2023-01" db="EMBL/GenBank/DDBJ databases">
        <authorList>
            <person name="Van Ghelder C."/>
            <person name="Rancurel C."/>
        </authorList>
    </citation>
    <scope>NUCLEOTIDE SEQUENCE</scope>
    <source>
        <strain evidence="1">CNCM I-4278</strain>
    </source>
</reference>
<keyword evidence="2" id="KW-1185">Reference proteome</keyword>
<organism evidence="1 2">
    <name type="scientific">Periconia digitata</name>
    <dbReference type="NCBI Taxonomy" id="1303443"/>
    <lineage>
        <taxon>Eukaryota</taxon>
        <taxon>Fungi</taxon>
        <taxon>Dikarya</taxon>
        <taxon>Ascomycota</taxon>
        <taxon>Pezizomycotina</taxon>
        <taxon>Dothideomycetes</taxon>
        <taxon>Pleosporomycetidae</taxon>
        <taxon>Pleosporales</taxon>
        <taxon>Massarineae</taxon>
        <taxon>Periconiaceae</taxon>
        <taxon>Periconia</taxon>
    </lineage>
</organism>